<keyword evidence="3" id="KW-0676">Redox-active center</keyword>
<evidence type="ECO:0000256" key="3">
    <source>
        <dbReference type="PIRSR" id="PIRSR000077-4"/>
    </source>
</evidence>
<dbReference type="SUPFAM" id="SSF52833">
    <property type="entry name" value="Thioredoxin-like"/>
    <property type="match status" value="1"/>
</dbReference>
<evidence type="ECO:0000313" key="5">
    <source>
        <dbReference type="EMBL" id="CAD9003391.1"/>
    </source>
</evidence>
<dbReference type="PIRSF" id="PIRSF000077">
    <property type="entry name" value="Thioredoxin"/>
    <property type="match status" value="1"/>
</dbReference>
<dbReference type="EMBL" id="HBGA01039952">
    <property type="protein sequence ID" value="CAD9003391.1"/>
    <property type="molecule type" value="Transcribed_RNA"/>
</dbReference>
<dbReference type="GO" id="GO:0015035">
    <property type="term" value="F:protein-disulfide reductase activity"/>
    <property type="evidence" value="ECO:0007669"/>
    <property type="project" value="InterPro"/>
</dbReference>
<dbReference type="PROSITE" id="PS51352">
    <property type="entry name" value="THIOREDOXIN_2"/>
    <property type="match status" value="1"/>
</dbReference>
<dbReference type="Gene3D" id="3.40.30.10">
    <property type="entry name" value="Glutaredoxin"/>
    <property type="match status" value="1"/>
</dbReference>
<reference evidence="5" key="1">
    <citation type="submission" date="2021-01" db="EMBL/GenBank/DDBJ databases">
        <authorList>
            <person name="Corre E."/>
            <person name="Pelletier E."/>
            <person name="Niang G."/>
            <person name="Scheremetjew M."/>
            <person name="Finn R."/>
            <person name="Kale V."/>
            <person name="Holt S."/>
            <person name="Cochrane G."/>
            <person name="Meng A."/>
            <person name="Brown T."/>
            <person name="Cohen L."/>
        </authorList>
    </citation>
    <scope>NUCLEOTIDE SEQUENCE</scope>
    <source>
        <strain evidence="5">NIES-381</strain>
    </source>
</reference>
<organism evidence="5">
    <name type="scientific">Eutreptiella gymnastica</name>
    <dbReference type="NCBI Taxonomy" id="73025"/>
    <lineage>
        <taxon>Eukaryota</taxon>
        <taxon>Discoba</taxon>
        <taxon>Euglenozoa</taxon>
        <taxon>Euglenida</taxon>
        <taxon>Spirocuta</taxon>
        <taxon>Euglenophyceae</taxon>
        <taxon>Eutreptiales</taxon>
        <taxon>Eutreptiaceae</taxon>
        <taxon>Eutreptiella</taxon>
    </lineage>
</organism>
<feature type="disulfide bond" description="Redox-active" evidence="3">
    <location>
        <begin position="27"/>
        <end position="30"/>
    </location>
</feature>
<feature type="domain" description="Thioredoxin" evidence="4">
    <location>
        <begin position="1"/>
        <end position="106"/>
    </location>
</feature>
<sequence>MADWTLVQEAAEEGGFAVLVTFGAAWCKPCKAIAPFVQELSARFAGSILFVKVDVDECEAVAEQANAFRGLPLFQLRSKGEAVDELIGARQEKLVTMLEKFVGKND</sequence>
<evidence type="ECO:0000256" key="2">
    <source>
        <dbReference type="PIRNR" id="PIRNR000077"/>
    </source>
</evidence>
<dbReference type="AlphaFoldDB" id="A0A7S1I797"/>
<dbReference type="Pfam" id="PF00085">
    <property type="entry name" value="Thioredoxin"/>
    <property type="match status" value="1"/>
</dbReference>
<proteinExistence type="inferred from homology"/>
<keyword evidence="1 3" id="KW-1015">Disulfide bond</keyword>
<dbReference type="InterPro" id="IPR036249">
    <property type="entry name" value="Thioredoxin-like_sf"/>
</dbReference>
<protein>
    <recommendedName>
        <fullName evidence="2">Thioredoxin</fullName>
    </recommendedName>
</protein>
<name>A0A7S1I797_9EUGL</name>
<dbReference type="PANTHER" id="PTHR46115">
    <property type="entry name" value="THIOREDOXIN-LIKE PROTEIN 1"/>
    <property type="match status" value="1"/>
</dbReference>
<evidence type="ECO:0000259" key="4">
    <source>
        <dbReference type="PROSITE" id="PS51352"/>
    </source>
</evidence>
<gene>
    <name evidence="5" type="ORF">EGYM00392_LOCUS14475</name>
</gene>
<dbReference type="InterPro" id="IPR013766">
    <property type="entry name" value="Thioredoxin_domain"/>
</dbReference>
<dbReference type="InterPro" id="IPR005746">
    <property type="entry name" value="Thioredoxin"/>
</dbReference>
<evidence type="ECO:0000256" key="1">
    <source>
        <dbReference type="ARBA" id="ARBA00023157"/>
    </source>
</evidence>
<dbReference type="CDD" id="cd02947">
    <property type="entry name" value="TRX_family"/>
    <property type="match status" value="1"/>
</dbReference>
<accession>A0A7S1I797</accession>
<comment type="similarity">
    <text evidence="2">Belongs to the thioredoxin family.</text>
</comment>